<dbReference type="EMBL" id="CP071869">
    <property type="protein sequence ID" value="QTE21504.1"/>
    <property type="molecule type" value="Genomic_DNA"/>
</dbReference>
<evidence type="ECO:0000259" key="2">
    <source>
        <dbReference type="Pfam" id="PF18962"/>
    </source>
</evidence>
<keyword evidence="4" id="KW-1185">Reference proteome</keyword>
<proteinExistence type="predicted"/>
<accession>A0A975CMT1</accession>
<evidence type="ECO:0000313" key="3">
    <source>
        <dbReference type="EMBL" id="QTE21504.1"/>
    </source>
</evidence>
<dbReference type="NCBIfam" id="TIGR04183">
    <property type="entry name" value="Por_Secre_tail"/>
    <property type="match status" value="1"/>
</dbReference>
<dbReference type="Proteomes" id="UP000663920">
    <property type="component" value="Chromosome"/>
</dbReference>
<dbReference type="AlphaFoldDB" id="A0A975CMT1"/>
<dbReference type="InterPro" id="IPR026444">
    <property type="entry name" value="Secre_tail"/>
</dbReference>
<protein>
    <submittedName>
        <fullName evidence="3">T9SS type A sorting domain-containing protein</fullName>
    </submittedName>
</protein>
<keyword evidence="1" id="KW-0732">Signal</keyword>
<name>A0A975CMT1_9FLAO</name>
<dbReference type="Pfam" id="PF18962">
    <property type="entry name" value="Por_Secre_tail"/>
    <property type="match status" value="1"/>
</dbReference>
<dbReference type="KEGG" id="pcea:J3359_11795"/>
<feature type="domain" description="Secretion system C-terminal sorting" evidence="2">
    <location>
        <begin position="124"/>
        <end position="195"/>
    </location>
</feature>
<organism evidence="3 4">
    <name type="scientific">Polaribacter cellanae</name>
    <dbReference type="NCBI Taxonomy" id="2818493"/>
    <lineage>
        <taxon>Bacteria</taxon>
        <taxon>Pseudomonadati</taxon>
        <taxon>Bacteroidota</taxon>
        <taxon>Flavobacteriia</taxon>
        <taxon>Flavobacteriales</taxon>
        <taxon>Flavobacteriaceae</taxon>
    </lineage>
</organism>
<evidence type="ECO:0000256" key="1">
    <source>
        <dbReference type="ARBA" id="ARBA00022729"/>
    </source>
</evidence>
<sequence>MKNYKELILFTLSILFNVKMFSQNVSCNKTVHGKFTHIHMNCTKDILVTSLPKDSNGTIIRGVITTTGTIIIKPGNTFVRILANGAKSKGSNIQTHTTKIGSNGNVGGKASFKKKVKLVKNINVYPNKIKDFLNIRADATKIISYQLYDFLGKNIKKENLKYTNKVTVPVSEIKKGIYLLKIQLANGTQQIKKIIKN</sequence>
<dbReference type="RefSeq" id="WP_208077062.1">
    <property type="nucleotide sequence ID" value="NZ_CP071869.1"/>
</dbReference>
<reference evidence="3 4" key="1">
    <citation type="submission" date="2021-03" db="EMBL/GenBank/DDBJ databases">
        <title>Complete genome of Polaribacter_sp.SM13.</title>
        <authorList>
            <person name="Jeong S.W."/>
            <person name="Bae J.W."/>
        </authorList>
    </citation>
    <scope>NUCLEOTIDE SEQUENCE [LARGE SCALE GENOMIC DNA]</scope>
    <source>
        <strain evidence="3 4">SM13</strain>
    </source>
</reference>
<evidence type="ECO:0000313" key="4">
    <source>
        <dbReference type="Proteomes" id="UP000663920"/>
    </source>
</evidence>
<gene>
    <name evidence="3" type="ORF">J3359_11795</name>
</gene>